<proteinExistence type="predicted"/>
<sequence length="698" mass="80422">MKTRTVELLQRVSSSKYPIKAEILATDFNVSQRTIRTEILEANEWLSSNQLPEIMTIRNKGFLLKLNAADEKLLEEALLNLHGDLLNRNERTFDIVLSIAYGKRPVYLNRKEEAFQISKSTMDEDMRRLRAELLKYGIEVVSYGKQGLSYKGPERSIRTMIYDLINQNLGMLNFSMSDDLKVTPVQKIFNRYFSLEDIKKLTEIYSSQIPKQENDIYKNQILLFTLIWIQRIKKHEFISAVSWKNAEFEDSSFTDFIDKIIKEFGLEEVPQVERNYIHFTIETFNTRDISNTLEWVQAQLLTIQLIQFVENETHIPFHLKEEMLCESLYKHMAALIVRIKNDVQVFNPLKENIRTNYYPIYRAVSQFIPTIEEVVGGKVIEDERAFLVIHFSTVASAINRDLTYIYKSVVVCNHGIATGNLLAENLKEKFPQIEIVAVLSSKEVDLVDKLDVDLIFSTFNLAYSNKPALVIDPILTEANIPVVEDFLRSNDELQRLEPNGGESTELFTNILNVVEESGGRVDRTIYSKLETLFERNNLEINKREIQPMLKDILTDNHIMIKEKASTWQESIELVAKPLIKENTIEKRYVDAMIHAVEEYGPYIVIGKHLALAHARPEDGANKLGISVATIDHPINFGNSDMDPVKIIFCLAAVDSYSHLTIMKELIELINDESKLNQLIECTTINTFKQLLFSETEGE</sequence>
<dbReference type="PANTHER" id="PTHR30185:SF18">
    <property type="entry name" value="TRANSCRIPTIONAL REGULATOR MTLR"/>
    <property type="match status" value="1"/>
</dbReference>
<dbReference type="InterPro" id="IPR036634">
    <property type="entry name" value="PRD_sf"/>
</dbReference>
<dbReference type="Pfam" id="PF00874">
    <property type="entry name" value="PRD"/>
    <property type="match status" value="1"/>
</dbReference>
<dbReference type="InterPro" id="IPR011608">
    <property type="entry name" value="PRD"/>
</dbReference>
<accession>A0ABS4CQC7</accession>
<dbReference type="Pfam" id="PF00359">
    <property type="entry name" value="PTS_EIIA_2"/>
    <property type="match status" value="1"/>
</dbReference>
<feature type="domain" description="PTS EIIA type-2" evidence="6">
    <location>
        <begin position="551"/>
        <end position="694"/>
    </location>
</feature>
<dbReference type="SUPFAM" id="SSF55804">
    <property type="entry name" value="Phoshotransferase/anion transport protein"/>
    <property type="match status" value="1"/>
</dbReference>
<evidence type="ECO:0000256" key="5">
    <source>
        <dbReference type="ARBA" id="ARBA00023163"/>
    </source>
</evidence>
<feature type="domain" description="PTS EIIB type-2" evidence="7">
    <location>
        <begin position="406"/>
        <end position="495"/>
    </location>
</feature>
<dbReference type="InterPro" id="IPR050661">
    <property type="entry name" value="BglG_antiterminators"/>
</dbReference>
<organism evidence="9 10">
    <name type="scientific">Enterococcus larvae</name>
    <dbReference type="NCBI Taxonomy" id="2794352"/>
    <lineage>
        <taxon>Bacteria</taxon>
        <taxon>Bacillati</taxon>
        <taxon>Bacillota</taxon>
        <taxon>Bacilli</taxon>
        <taxon>Lactobacillales</taxon>
        <taxon>Enterococcaceae</taxon>
        <taxon>Enterococcus</taxon>
    </lineage>
</organism>
<dbReference type="CDD" id="cd05568">
    <property type="entry name" value="PTS_IIB_bgl_like"/>
    <property type="match status" value="1"/>
</dbReference>
<keyword evidence="9" id="KW-0813">Transport</keyword>
<dbReference type="SUPFAM" id="SSF52794">
    <property type="entry name" value="PTS system IIB component-like"/>
    <property type="match status" value="1"/>
</dbReference>
<evidence type="ECO:0000256" key="4">
    <source>
        <dbReference type="ARBA" id="ARBA00023159"/>
    </source>
</evidence>
<dbReference type="InterPro" id="IPR036388">
    <property type="entry name" value="WH-like_DNA-bd_sf"/>
</dbReference>
<dbReference type="SUPFAM" id="SSF63520">
    <property type="entry name" value="PTS-regulatory domain, PRD"/>
    <property type="match status" value="1"/>
</dbReference>
<dbReference type="PANTHER" id="PTHR30185">
    <property type="entry name" value="CRYPTIC BETA-GLUCOSIDE BGL OPERON ANTITERMINATOR"/>
    <property type="match status" value="1"/>
</dbReference>
<name>A0ABS4CQC7_9ENTE</name>
<dbReference type="EMBL" id="JAEDXU010000017">
    <property type="protein sequence ID" value="MBP1048492.1"/>
    <property type="molecule type" value="Genomic_DNA"/>
</dbReference>
<dbReference type="InterPro" id="IPR002178">
    <property type="entry name" value="PTS_EIIA_type-2_dom"/>
</dbReference>
<keyword evidence="1" id="KW-0808">Transferase</keyword>
<keyword evidence="4" id="KW-0010">Activator</keyword>
<dbReference type="InterPro" id="IPR013011">
    <property type="entry name" value="PTS_EIIB_2"/>
</dbReference>
<keyword evidence="9" id="KW-0762">Sugar transport</keyword>
<comment type="caution">
    <text evidence="9">The sequence shown here is derived from an EMBL/GenBank/DDBJ whole genome shotgun (WGS) entry which is preliminary data.</text>
</comment>
<dbReference type="InterPro" id="IPR007737">
    <property type="entry name" value="Mga_HTH"/>
</dbReference>
<evidence type="ECO:0000256" key="2">
    <source>
        <dbReference type="ARBA" id="ARBA00022737"/>
    </source>
</evidence>
<dbReference type="Gene3D" id="1.10.10.10">
    <property type="entry name" value="Winged helix-like DNA-binding domain superfamily/Winged helix DNA-binding domain"/>
    <property type="match status" value="1"/>
</dbReference>
<gene>
    <name evidence="9" type="ORF">I6N96_19600</name>
</gene>
<evidence type="ECO:0000256" key="3">
    <source>
        <dbReference type="ARBA" id="ARBA00023015"/>
    </source>
</evidence>
<dbReference type="InterPro" id="IPR036095">
    <property type="entry name" value="PTS_EIIB-like_sf"/>
</dbReference>
<dbReference type="Gene3D" id="3.40.50.2300">
    <property type="match status" value="1"/>
</dbReference>
<protein>
    <submittedName>
        <fullName evidence="9">PTS sugar transporter subunit IIA</fullName>
    </submittedName>
</protein>
<reference evidence="9 10" key="1">
    <citation type="submission" date="2020-12" db="EMBL/GenBank/DDBJ databases">
        <title>Vagococcus allomyrinae sp. nov. and Enterococcus lavae sp. nov., isolated from the larvae of Allomyrina dichotoma.</title>
        <authorList>
            <person name="Lee S.D."/>
        </authorList>
    </citation>
    <scope>NUCLEOTIDE SEQUENCE [LARGE SCALE GENOMIC DNA]</scope>
    <source>
        <strain evidence="9 10">BWM-S5</strain>
    </source>
</reference>
<dbReference type="CDD" id="cd00211">
    <property type="entry name" value="PTS_IIA_fru"/>
    <property type="match status" value="1"/>
</dbReference>
<feature type="domain" description="PRD" evidence="8">
    <location>
        <begin position="293"/>
        <end position="401"/>
    </location>
</feature>
<dbReference type="PROSITE" id="PS51094">
    <property type="entry name" value="PTS_EIIA_TYPE_2"/>
    <property type="match status" value="1"/>
</dbReference>
<keyword evidence="10" id="KW-1185">Reference proteome</keyword>
<dbReference type="InterPro" id="IPR016152">
    <property type="entry name" value="PTrfase/Anion_transptr"/>
</dbReference>
<evidence type="ECO:0000259" key="6">
    <source>
        <dbReference type="PROSITE" id="PS51094"/>
    </source>
</evidence>
<evidence type="ECO:0000256" key="1">
    <source>
        <dbReference type="ARBA" id="ARBA00022679"/>
    </source>
</evidence>
<dbReference type="PROSITE" id="PS51372">
    <property type="entry name" value="PRD_2"/>
    <property type="match status" value="1"/>
</dbReference>
<dbReference type="RefSeq" id="WP_209559260.1">
    <property type="nucleotide sequence ID" value="NZ_JAEDXU010000017.1"/>
</dbReference>
<dbReference type="Proteomes" id="UP000673375">
    <property type="component" value="Unassembled WGS sequence"/>
</dbReference>
<dbReference type="Gene3D" id="3.40.930.10">
    <property type="entry name" value="Mannitol-specific EII, Chain A"/>
    <property type="match status" value="1"/>
</dbReference>
<keyword evidence="3" id="KW-0805">Transcription regulation</keyword>
<evidence type="ECO:0000313" key="10">
    <source>
        <dbReference type="Proteomes" id="UP000673375"/>
    </source>
</evidence>
<evidence type="ECO:0000313" key="9">
    <source>
        <dbReference type="EMBL" id="MBP1048492.1"/>
    </source>
</evidence>
<dbReference type="Pfam" id="PF05043">
    <property type="entry name" value="Mga"/>
    <property type="match status" value="1"/>
</dbReference>
<dbReference type="PROSITE" id="PS51099">
    <property type="entry name" value="PTS_EIIB_TYPE_2"/>
    <property type="match status" value="1"/>
</dbReference>
<keyword evidence="5" id="KW-0804">Transcription</keyword>
<dbReference type="Gene3D" id="1.10.1790.10">
    <property type="entry name" value="PRD domain"/>
    <property type="match status" value="1"/>
</dbReference>
<evidence type="ECO:0000259" key="8">
    <source>
        <dbReference type="PROSITE" id="PS51372"/>
    </source>
</evidence>
<keyword evidence="2" id="KW-0677">Repeat</keyword>
<evidence type="ECO:0000259" key="7">
    <source>
        <dbReference type="PROSITE" id="PS51099"/>
    </source>
</evidence>